<gene>
    <name evidence="2" type="ORF">EVAR_7224_1</name>
</gene>
<evidence type="ECO:0000256" key="1">
    <source>
        <dbReference type="SAM" id="MobiDB-lite"/>
    </source>
</evidence>
<comment type="caution">
    <text evidence="2">The sequence shown here is derived from an EMBL/GenBank/DDBJ whole genome shotgun (WGS) entry which is preliminary data.</text>
</comment>
<sequence length="108" mass="11357">MKSANPFSRQHRVRCAPVPTGAGFKNAASTCPRPFAYGRAHKESGRAVRPPASPLSRVTHSRPRANGVRSANVCFGVAPSSDPGPSHAAGLANCNGVDGHFRTFCLCE</sequence>
<evidence type="ECO:0000313" key="2">
    <source>
        <dbReference type="EMBL" id="GBP08616.1"/>
    </source>
</evidence>
<dbReference type="Proteomes" id="UP000299102">
    <property type="component" value="Unassembled WGS sequence"/>
</dbReference>
<reference evidence="2 3" key="1">
    <citation type="journal article" date="2019" name="Commun. Biol.">
        <title>The bagworm genome reveals a unique fibroin gene that provides high tensile strength.</title>
        <authorList>
            <person name="Kono N."/>
            <person name="Nakamura H."/>
            <person name="Ohtoshi R."/>
            <person name="Tomita M."/>
            <person name="Numata K."/>
            <person name="Arakawa K."/>
        </authorList>
    </citation>
    <scope>NUCLEOTIDE SEQUENCE [LARGE SCALE GENOMIC DNA]</scope>
</reference>
<accession>A0A4C1T339</accession>
<protein>
    <submittedName>
        <fullName evidence="2">Uncharacterized protein</fullName>
    </submittedName>
</protein>
<keyword evidence="3" id="KW-1185">Reference proteome</keyword>
<evidence type="ECO:0000313" key="3">
    <source>
        <dbReference type="Proteomes" id="UP000299102"/>
    </source>
</evidence>
<dbReference type="EMBL" id="BGZK01000032">
    <property type="protein sequence ID" value="GBP08616.1"/>
    <property type="molecule type" value="Genomic_DNA"/>
</dbReference>
<proteinExistence type="predicted"/>
<feature type="region of interest" description="Disordered" evidence="1">
    <location>
        <begin position="42"/>
        <end position="63"/>
    </location>
</feature>
<dbReference type="AlphaFoldDB" id="A0A4C1T339"/>
<name>A0A4C1T339_EUMVA</name>
<organism evidence="2 3">
    <name type="scientific">Eumeta variegata</name>
    <name type="common">Bagworm moth</name>
    <name type="synonym">Eumeta japonica</name>
    <dbReference type="NCBI Taxonomy" id="151549"/>
    <lineage>
        <taxon>Eukaryota</taxon>
        <taxon>Metazoa</taxon>
        <taxon>Ecdysozoa</taxon>
        <taxon>Arthropoda</taxon>
        <taxon>Hexapoda</taxon>
        <taxon>Insecta</taxon>
        <taxon>Pterygota</taxon>
        <taxon>Neoptera</taxon>
        <taxon>Endopterygota</taxon>
        <taxon>Lepidoptera</taxon>
        <taxon>Glossata</taxon>
        <taxon>Ditrysia</taxon>
        <taxon>Tineoidea</taxon>
        <taxon>Psychidae</taxon>
        <taxon>Oiketicinae</taxon>
        <taxon>Eumeta</taxon>
    </lineage>
</organism>